<evidence type="ECO:0000313" key="2">
    <source>
        <dbReference type="Ensembl" id="ENSLACP00000005385.1"/>
    </source>
</evidence>
<proteinExistence type="predicted"/>
<name>H3A6W4_LATCH</name>
<gene>
    <name evidence="2" type="primary">TMEM128</name>
</gene>
<evidence type="ECO:0000313" key="3">
    <source>
        <dbReference type="Proteomes" id="UP000008672"/>
    </source>
</evidence>
<dbReference type="Pfam" id="PF20479">
    <property type="entry name" value="TMEM128"/>
    <property type="match status" value="1"/>
</dbReference>
<feature type="transmembrane region" description="Helical" evidence="1">
    <location>
        <begin position="6"/>
        <end position="26"/>
    </location>
</feature>
<dbReference type="FunCoup" id="H3A6W4">
    <property type="interactions" value="106"/>
</dbReference>
<sequence>WFLFGSFLLIISLAVAFYCIIYLEWYCGVSDYDNKYPALVPLATATFVSAAICFNISLWHVWSFFTPFILLTQFMGLVMLVSLLG</sequence>
<accession>H3A6W4</accession>
<dbReference type="EMBL" id="AFYH01201458">
    <property type="status" value="NOT_ANNOTATED_CDS"/>
    <property type="molecule type" value="Genomic_DNA"/>
</dbReference>
<dbReference type="HOGENOM" id="CLU_188769_0_0_1"/>
<organism evidence="2 3">
    <name type="scientific">Latimeria chalumnae</name>
    <name type="common">Coelacanth</name>
    <dbReference type="NCBI Taxonomy" id="7897"/>
    <lineage>
        <taxon>Eukaryota</taxon>
        <taxon>Metazoa</taxon>
        <taxon>Chordata</taxon>
        <taxon>Craniata</taxon>
        <taxon>Vertebrata</taxon>
        <taxon>Euteleostomi</taxon>
        <taxon>Coelacanthiformes</taxon>
        <taxon>Coelacanthidae</taxon>
        <taxon>Latimeria</taxon>
    </lineage>
</organism>
<keyword evidence="1" id="KW-0812">Transmembrane</keyword>
<dbReference type="InterPro" id="IPR033579">
    <property type="entry name" value="TMEM128"/>
</dbReference>
<dbReference type="PANTHER" id="PTHR31134:SF1">
    <property type="entry name" value="TRANSMEMBRANE PROTEIN 128"/>
    <property type="match status" value="1"/>
</dbReference>
<dbReference type="EMBL" id="AFYH01201459">
    <property type="status" value="NOT_ANNOTATED_CDS"/>
    <property type="molecule type" value="Genomic_DNA"/>
</dbReference>
<dbReference type="eggNOG" id="ENOG502RZ1U">
    <property type="taxonomic scope" value="Eukaryota"/>
</dbReference>
<dbReference type="EMBL" id="AFYH01201460">
    <property type="status" value="NOT_ANNOTATED_CDS"/>
    <property type="molecule type" value="Genomic_DNA"/>
</dbReference>
<reference evidence="3" key="1">
    <citation type="submission" date="2011-08" db="EMBL/GenBank/DDBJ databases">
        <title>The draft genome of Latimeria chalumnae.</title>
        <authorList>
            <person name="Di Palma F."/>
            <person name="Alfoldi J."/>
            <person name="Johnson J."/>
            <person name="Berlin A."/>
            <person name="Gnerre S."/>
            <person name="Jaffe D."/>
            <person name="MacCallum I."/>
            <person name="Young S."/>
            <person name="Walker B.J."/>
            <person name="Lander E."/>
            <person name="Lindblad-Toh K."/>
        </authorList>
    </citation>
    <scope>NUCLEOTIDE SEQUENCE [LARGE SCALE GENOMIC DNA]</scope>
    <source>
        <strain evidence="3">Wild caught</strain>
    </source>
</reference>
<protein>
    <submittedName>
        <fullName evidence="2">Transmembrane protein 128</fullName>
    </submittedName>
</protein>
<keyword evidence="1" id="KW-1133">Transmembrane helix</keyword>
<feature type="transmembrane region" description="Helical" evidence="1">
    <location>
        <begin position="38"/>
        <end position="58"/>
    </location>
</feature>
<dbReference type="PANTHER" id="PTHR31134">
    <property type="entry name" value="TRANSMEMBRANE PROTEIN 128"/>
    <property type="match status" value="1"/>
</dbReference>
<keyword evidence="1" id="KW-0472">Membrane</keyword>
<reference evidence="2" key="3">
    <citation type="submission" date="2025-09" db="UniProtKB">
        <authorList>
            <consortium name="Ensembl"/>
        </authorList>
    </citation>
    <scope>IDENTIFICATION</scope>
</reference>
<dbReference type="GeneTree" id="ENSGT00390000012901"/>
<dbReference type="STRING" id="7897.ENSLACP00000005385"/>
<dbReference type="Ensembl" id="ENSLACT00000005433.1">
    <property type="protein sequence ID" value="ENSLACP00000005385.1"/>
    <property type="gene ID" value="ENSLACG00000004790.1"/>
</dbReference>
<dbReference type="Bgee" id="ENSLACG00000004790">
    <property type="expression patterns" value="Expressed in muscle tissue and 6 other cell types or tissues"/>
</dbReference>
<reference evidence="2" key="2">
    <citation type="submission" date="2025-08" db="UniProtKB">
        <authorList>
            <consortium name="Ensembl"/>
        </authorList>
    </citation>
    <scope>IDENTIFICATION</scope>
</reference>
<evidence type="ECO:0000256" key="1">
    <source>
        <dbReference type="SAM" id="Phobius"/>
    </source>
</evidence>
<dbReference type="AlphaFoldDB" id="H3A6W4"/>
<keyword evidence="3" id="KW-1185">Reference proteome</keyword>
<dbReference type="OMA" id="CTIALWP"/>
<dbReference type="InParanoid" id="H3A6W4"/>
<dbReference type="Proteomes" id="UP000008672">
    <property type="component" value="Unassembled WGS sequence"/>
</dbReference>
<feature type="transmembrane region" description="Helical" evidence="1">
    <location>
        <begin position="64"/>
        <end position="84"/>
    </location>
</feature>